<comment type="caution">
    <text evidence="1">The sequence shown here is derived from an EMBL/GenBank/DDBJ whole genome shotgun (WGS) entry which is preliminary data.</text>
</comment>
<dbReference type="EMBL" id="BSEV01000001">
    <property type="protein sequence ID" value="GLK07311.1"/>
    <property type="molecule type" value="Genomic_DNA"/>
</dbReference>
<dbReference type="Gene3D" id="1.10.3230.30">
    <property type="entry name" value="Phage gp6-like head-tail connector protein"/>
    <property type="match status" value="1"/>
</dbReference>
<reference evidence="1" key="1">
    <citation type="journal article" date="2014" name="Int. J. Syst. Evol. Microbiol.">
        <title>Complete genome sequence of Corynebacterium casei LMG S-19264T (=DSM 44701T), isolated from a smear-ripened cheese.</title>
        <authorList>
            <consortium name="US DOE Joint Genome Institute (JGI-PGF)"/>
            <person name="Walter F."/>
            <person name="Albersmeier A."/>
            <person name="Kalinowski J."/>
            <person name="Ruckert C."/>
        </authorList>
    </citation>
    <scope>NUCLEOTIDE SEQUENCE</scope>
    <source>
        <strain evidence="1">VKM Ac-2007</strain>
    </source>
</reference>
<dbReference type="Proteomes" id="UP001143474">
    <property type="component" value="Unassembled WGS sequence"/>
</dbReference>
<keyword evidence="2" id="KW-1185">Reference proteome</keyword>
<name>A0A9W6HWX3_9ACTN</name>
<sequence length="263" mass="27849">MTYAFGAPARLTTEIRSSGQLVTPASITLTIRLPDGTTAGPLTPPADGVGLYHYDYVSPQAGRHIARWTSTGPATATEEPFDVAPMWDAGIVSLAETKKHLNITSTADDAELAEVVRAVTPVVERHAGAVTRRIHVEDHPGGYALALQHTPVLTITSITGARPGVLNQAVDQLADAQVTGVVQRLDGGWISGPVRVTYTAGRTEVPANVRLAALIIIGHLWEIQRGTVAPRLGGDDEVWDPRAGFAVPRRALELLGEQVSGIA</sequence>
<proteinExistence type="predicted"/>
<organism evidence="1 2">
    <name type="scientific">Streptosporangium carneum</name>
    <dbReference type="NCBI Taxonomy" id="47481"/>
    <lineage>
        <taxon>Bacteria</taxon>
        <taxon>Bacillati</taxon>
        <taxon>Actinomycetota</taxon>
        <taxon>Actinomycetes</taxon>
        <taxon>Streptosporangiales</taxon>
        <taxon>Streptosporangiaceae</taxon>
        <taxon>Streptosporangium</taxon>
    </lineage>
</organism>
<protein>
    <submittedName>
        <fullName evidence="1">Uncharacterized protein</fullName>
    </submittedName>
</protein>
<evidence type="ECO:0000313" key="2">
    <source>
        <dbReference type="Proteomes" id="UP001143474"/>
    </source>
</evidence>
<evidence type="ECO:0000313" key="1">
    <source>
        <dbReference type="EMBL" id="GLK07311.1"/>
    </source>
</evidence>
<reference evidence="1" key="2">
    <citation type="submission" date="2023-01" db="EMBL/GenBank/DDBJ databases">
        <authorList>
            <person name="Sun Q."/>
            <person name="Evtushenko L."/>
        </authorList>
    </citation>
    <scope>NUCLEOTIDE SEQUENCE</scope>
    <source>
        <strain evidence="1">VKM Ac-2007</strain>
    </source>
</reference>
<dbReference type="RefSeq" id="WP_271215861.1">
    <property type="nucleotide sequence ID" value="NZ_BAAAVD010000006.1"/>
</dbReference>
<gene>
    <name evidence="1" type="ORF">GCM10017600_07160</name>
</gene>
<dbReference type="AlphaFoldDB" id="A0A9W6HWX3"/>
<accession>A0A9W6HWX3</accession>